<evidence type="ECO:0000313" key="7">
    <source>
        <dbReference type="EMBL" id="GAT91933.1"/>
    </source>
</evidence>
<dbReference type="GO" id="GO:0048026">
    <property type="term" value="P:positive regulation of mRNA splicing, via spliceosome"/>
    <property type="evidence" value="ECO:0007669"/>
    <property type="project" value="TreeGrafter"/>
</dbReference>
<dbReference type="PANTHER" id="PTHR48030">
    <property type="entry name" value="SPLICING FACTOR 3B SUBUNIT 4"/>
    <property type="match status" value="1"/>
</dbReference>
<dbReference type="PANTHER" id="PTHR48030:SF3">
    <property type="entry name" value="SPLICING FACTOR 3B SUBUNIT 4"/>
    <property type="match status" value="1"/>
</dbReference>
<name>A0A5K1UL53_ENTHI</name>
<keyword evidence="3 5" id="KW-0694">RNA-binding</keyword>
<proteinExistence type="predicted"/>
<dbReference type="GO" id="GO:0003723">
    <property type="term" value="F:RNA binding"/>
    <property type="evidence" value="ECO:0007669"/>
    <property type="project" value="UniProtKB-UniRule"/>
</dbReference>
<dbReference type="AlphaFoldDB" id="A0A5K1UL53"/>
<sequence length="199" mass="22225">MGSYGGMPNIKNFEAIVYCSDLDEKVDEQLLYELMIQAGPVVNISIPRDRISNQHKGVAYVEFQHDYDADYAVKVFGDNIKLYGKQVKFSRNIQLKKSVDIGANLFVSGIDDSVSEIALSDAFRNFGNIISSVKIEKNEKTGKNFAFISYDNFDASDKAIANMNGQMMGGKQISVEYAFKNKKGERYGDASERLLARGK</sequence>
<dbReference type="PROSITE" id="PS50102">
    <property type="entry name" value="RRM"/>
    <property type="match status" value="2"/>
</dbReference>
<reference evidence="7 8" key="1">
    <citation type="submission" date="2016-05" db="EMBL/GenBank/DDBJ databases">
        <title>First whole genome sequencing of Entamoeba histolytica HM1:IMSS-clone-6.</title>
        <authorList>
            <person name="Mukherjee Avik.K."/>
            <person name="Izumyama S."/>
            <person name="Nakada-Tsukui K."/>
            <person name="Nozaki T."/>
        </authorList>
    </citation>
    <scope>NUCLEOTIDE SEQUENCE [LARGE SCALE GENOMIC DNA]</scope>
    <source>
        <strain evidence="7 8">HM1:IMSS clone 6</strain>
    </source>
</reference>
<dbReference type="InterPro" id="IPR034158">
    <property type="entry name" value="SF3B4_RRM1"/>
</dbReference>
<dbReference type="InterPro" id="IPR035979">
    <property type="entry name" value="RBD_domain_sf"/>
</dbReference>
<feature type="domain" description="RRM" evidence="6">
    <location>
        <begin position="103"/>
        <end position="180"/>
    </location>
</feature>
<keyword evidence="2" id="KW-0677">Repeat</keyword>
<dbReference type="GO" id="GO:0005730">
    <property type="term" value="C:nucleolus"/>
    <property type="evidence" value="ECO:0007669"/>
    <property type="project" value="TreeGrafter"/>
</dbReference>
<dbReference type="GO" id="GO:0071011">
    <property type="term" value="C:precatalytic spliceosome"/>
    <property type="evidence" value="ECO:0007669"/>
    <property type="project" value="TreeGrafter"/>
</dbReference>
<evidence type="ECO:0000256" key="5">
    <source>
        <dbReference type="PROSITE-ProRule" id="PRU00176"/>
    </source>
</evidence>
<dbReference type="Proteomes" id="UP000078387">
    <property type="component" value="Unassembled WGS sequence"/>
</dbReference>
<keyword evidence="4" id="KW-0539">Nucleus</keyword>
<dbReference type="Gene3D" id="3.30.70.330">
    <property type="match status" value="2"/>
</dbReference>
<evidence type="ECO:0000259" key="6">
    <source>
        <dbReference type="PROSITE" id="PS50102"/>
    </source>
</evidence>
<dbReference type="VEuPathDB" id="AmoebaDB:KM1_216880"/>
<organism evidence="7 8">
    <name type="scientific">Entamoeba histolytica</name>
    <dbReference type="NCBI Taxonomy" id="5759"/>
    <lineage>
        <taxon>Eukaryota</taxon>
        <taxon>Amoebozoa</taxon>
        <taxon>Evosea</taxon>
        <taxon>Archamoebae</taxon>
        <taxon>Mastigamoebida</taxon>
        <taxon>Entamoebidae</taxon>
        <taxon>Entamoeba</taxon>
    </lineage>
</organism>
<dbReference type="VEuPathDB" id="AmoebaDB:EHI_012460"/>
<comment type="caution">
    <text evidence="7">The sequence shown here is derived from an EMBL/GenBank/DDBJ whole genome shotgun (WGS) entry which is preliminary data.</text>
</comment>
<dbReference type="EMBL" id="BDEQ01000001">
    <property type="protein sequence ID" value="GAT91933.1"/>
    <property type="molecule type" value="Genomic_DNA"/>
</dbReference>
<protein>
    <submittedName>
        <fullName evidence="7">Splicing factor 3b subunit 4 putative</fullName>
    </submittedName>
</protein>
<evidence type="ECO:0000256" key="2">
    <source>
        <dbReference type="ARBA" id="ARBA00022737"/>
    </source>
</evidence>
<gene>
    <name evidence="7" type="ORF">CL6EHI_012460</name>
</gene>
<accession>A0A5K1UL53</accession>
<dbReference type="Pfam" id="PF00076">
    <property type="entry name" value="RRM_1"/>
    <property type="match status" value="2"/>
</dbReference>
<dbReference type="InterPro" id="IPR000504">
    <property type="entry name" value="RRM_dom"/>
</dbReference>
<feature type="domain" description="RRM" evidence="6">
    <location>
        <begin position="15"/>
        <end position="100"/>
    </location>
</feature>
<dbReference type="VEuPathDB" id="AmoebaDB:EHI5A_164560"/>
<evidence type="ECO:0000256" key="4">
    <source>
        <dbReference type="ARBA" id="ARBA00023242"/>
    </source>
</evidence>
<dbReference type="CDD" id="cd12334">
    <property type="entry name" value="RRM1_SF3B4"/>
    <property type="match status" value="1"/>
</dbReference>
<evidence type="ECO:0000256" key="1">
    <source>
        <dbReference type="ARBA" id="ARBA00004123"/>
    </source>
</evidence>
<dbReference type="SUPFAM" id="SSF54928">
    <property type="entry name" value="RNA-binding domain, RBD"/>
    <property type="match status" value="1"/>
</dbReference>
<dbReference type="InterPro" id="IPR052084">
    <property type="entry name" value="SF3B4_spliceosome_assoc"/>
</dbReference>
<dbReference type="VEuPathDB" id="AmoebaDB:EHI8A_139730"/>
<dbReference type="InterPro" id="IPR012677">
    <property type="entry name" value="Nucleotide-bd_a/b_plait_sf"/>
</dbReference>
<dbReference type="SMART" id="SM00360">
    <property type="entry name" value="RRM"/>
    <property type="match status" value="2"/>
</dbReference>
<evidence type="ECO:0000256" key="3">
    <source>
        <dbReference type="ARBA" id="ARBA00022884"/>
    </source>
</evidence>
<comment type="subcellular location">
    <subcellularLocation>
        <location evidence="1">Nucleus</location>
    </subcellularLocation>
</comment>
<dbReference type="OMA" id="IVWELMI"/>
<evidence type="ECO:0000313" key="8">
    <source>
        <dbReference type="Proteomes" id="UP000078387"/>
    </source>
</evidence>